<sequence length="1910" mass="210267">MTDPKSNDEDDPSGPQTPQKAYTPKKRTPNTATGATPIATATTPSKDATPKTAPAAGRSRAGTTRQPPTLLGDFLLGRPSPARLAADKKAAREAAQARRMSLEMVKQEMRQASIMRIQAPGGVHDRVKKWQKTNAAAMASADPLATPTEPSEVNIQVDEESVTEEDRVRIKSRQRKPRPKSVTELEASEDGNSNDQTGSRPSSPPKKRVVSDTNWVKNKKNSPPRTRSPKTKPKPIESTGSPLPKDFLARTAVNPPVSKKIKDWASKVELPDETQSKQHRATKSTGSIDGIRVRPIPSESDSASGRSASTRITVKVKSSRKSKEPEGDGIRVTPMPSEKDAPSEGSGSSHVVAEPSKTRVSKGYEDDGIRVTPIPSENSTTNARSSTASPVKVSSTRKSQGALDDGIRVKPFPKQTRQGDSLRYNPRKAFIPNDQATASSYLEGSDDGSTVRASSRRSSRIPSTYETSTQRDPSPSDQIEVIEEPESEEARTPTPVNSKMASKASKVKQRRSAKSIEKLPTRSRADTDTILTEEISESESWSSDSVSDMPFSIPPQSLADIPVGYSAFSELDLPSGPKGRNARPKTKRQSSFKGATSVLKKALTEGKKILTEKVDHPKPAHNRPPNIETWLKDTVDPFVDSPTASQSDQRKPVEEEWVDEEEDKTQDSVLSSHMPADVACAPSVSRSEETIESKDTTKPDLDDHDRAEVVTPVSAGLRRSRATRVSSTPSKASSKRGLKEKLKDAFRGESTGHNPPPLEYPSCPEVVDLDEDQEDEHRERRRYSSTRKSPPLDDYESSISSSSIQPAPPPPAHHKRKPPTYGFHELSTIVSEVESHSTIPSDYSSIVSDSTVTESTALTRSTAVSHRKSQKSGLKRRLTKHSDLVSVLSLPDDESASHRTRSLRSARSVRRSSNHLGTATIDGLLLEFEDDEDLYRRELKTLVEGVIPVLLTEFVNNNSSTRKDLFGSAPAKYKEDTLDNAVVNMGIALDDLRDHHRLRPSLSDIRKLPQWLERIHPIYNNYLDVWRLGFQGIIVNLAPKSPDDVDSLINAMPRNEQGDVLDEDGERIDVAHLLRRPLLRIKWITRFIKGYRAITGTKDFEALASKWEILQEKAKRRHKEENARVVDEDAKNSDTSRTRDLKTLEALDNVRIDRFRQVFAKDTFSLNLQHSNGQRLECQVELIIRDNQLFRSDPGDLLIRETGSGGRSWLLFAPVTGGRFSARKGDGKHELVVMIRGYKDEWHELLSLTTDDEEQALDWLDILGQSPVPPAIKRSASQSLVLPPKSAAPEIPLGERKLRGESIVPPTPVRSSQGPEVASMAHERSASLPTIPTSRQNKASTLSPERTPARDSYSKSKHRISSSEERDETHSRSYSGPESSPLKQSPNSAPYREDGAPPPPAHRTLSAKKTPVLSPPTDQNTPRLKRRTSSPLKHEYHPSDVSSEGSASTPGSEDDSISDESSSDEFEAVHIPDTTPAISIKRDSGIAVAVESAVSESTGSVTPSASASQAGAPKLESKQPAYAIKSVASISYWDEKRGHWQDLWPDQCSIVTMPGLIEAYPYRRTHTSPDSSPQEERPLIALDLTPIVMLRNSTVVDLEIKSPVLKYSRLYSKVVKHETCMFRFRVQSVPECESLYAAVRQARLDNAKYKALEEEARVRAFGQNQNPDPEADGSSHRRSWFGRKNSYRVSARAPSQSAGSLSQSSGVSASSFLRRIMGGGNQSFNIAMSSVDRQSRSAGREASLYTSSSSSATPPRSPSVSITNSGSNKMSLTTNNLKIRLHMLLTASKWEDNGNCMLEVTRPDRGTRQNLRKYQGMEKRIIVTTIPKKDIQKPVIVLDVVLGSQCFSRLGSRGVLLNVWEEVKDENGQTGVVPQGGGSGGNIRKWCLQCSSVQQAAWIFGLVTQEVVIG</sequence>
<proteinExistence type="predicted"/>
<dbReference type="EMBL" id="MU393587">
    <property type="protein sequence ID" value="KAI4860424.1"/>
    <property type="molecule type" value="Genomic_DNA"/>
</dbReference>
<comment type="caution">
    <text evidence="1">The sequence shown here is derived from an EMBL/GenBank/DDBJ whole genome shotgun (WGS) entry which is preliminary data.</text>
</comment>
<evidence type="ECO:0000313" key="1">
    <source>
        <dbReference type="EMBL" id="KAI4860424.1"/>
    </source>
</evidence>
<gene>
    <name evidence="1" type="ORF">F4820DRAFT_109342</name>
</gene>
<organism evidence="1 2">
    <name type="scientific">Hypoxylon rubiginosum</name>
    <dbReference type="NCBI Taxonomy" id="110542"/>
    <lineage>
        <taxon>Eukaryota</taxon>
        <taxon>Fungi</taxon>
        <taxon>Dikarya</taxon>
        <taxon>Ascomycota</taxon>
        <taxon>Pezizomycotina</taxon>
        <taxon>Sordariomycetes</taxon>
        <taxon>Xylariomycetidae</taxon>
        <taxon>Xylariales</taxon>
        <taxon>Hypoxylaceae</taxon>
        <taxon>Hypoxylon</taxon>
    </lineage>
</organism>
<evidence type="ECO:0000313" key="2">
    <source>
        <dbReference type="Proteomes" id="UP001497700"/>
    </source>
</evidence>
<accession>A0ACB9YM19</accession>
<name>A0ACB9YM19_9PEZI</name>
<protein>
    <submittedName>
        <fullName evidence="1">Uncharacterized protein</fullName>
    </submittedName>
</protein>
<dbReference type="Proteomes" id="UP001497700">
    <property type="component" value="Unassembled WGS sequence"/>
</dbReference>
<reference evidence="1 2" key="1">
    <citation type="journal article" date="2022" name="New Phytol.">
        <title>Ecological generalism drives hyperdiversity of secondary metabolite gene clusters in xylarialean endophytes.</title>
        <authorList>
            <person name="Franco M.E.E."/>
            <person name="Wisecaver J.H."/>
            <person name="Arnold A.E."/>
            <person name="Ju Y.M."/>
            <person name="Slot J.C."/>
            <person name="Ahrendt S."/>
            <person name="Moore L.P."/>
            <person name="Eastman K.E."/>
            <person name="Scott K."/>
            <person name="Konkel Z."/>
            <person name="Mondo S.J."/>
            <person name="Kuo A."/>
            <person name="Hayes R.D."/>
            <person name="Haridas S."/>
            <person name="Andreopoulos B."/>
            <person name="Riley R."/>
            <person name="LaButti K."/>
            <person name="Pangilinan J."/>
            <person name="Lipzen A."/>
            <person name="Amirebrahimi M."/>
            <person name="Yan J."/>
            <person name="Adam C."/>
            <person name="Keymanesh K."/>
            <person name="Ng V."/>
            <person name="Louie K."/>
            <person name="Northen T."/>
            <person name="Drula E."/>
            <person name="Henrissat B."/>
            <person name="Hsieh H.M."/>
            <person name="Youens-Clark K."/>
            <person name="Lutzoni F."/>
            <person name="Miadlikowska J."/>
            <person name="Eastwood D.C."/>
            <person name="Hamelin R.C."/>
            <person name="Grigoriev I.V."/>
            <person name="U'Ren J.M."/>
        </authorList>
    </citation>
    <scope>NUCLEOTIDE SEQUENCE [LARGE SCALE GENOMIC DNA]</scope>
    <source>
        <strain evidence="1 2">CBS 119005</strain>
    </source>
</reference>
<keyword evidence="2" id="KW-1185">Reference proteome</keyword>